<dbReference type="Proteomes" id="UP000215127">
    <property type="component" value="Chromosome 11"/>
</dbReference>
<evidence type="ECO:0000313" key="2">
    <source>
        <dbReference type="EMBL" id="SMQ55171.1"/>
    </source>
</evidence>
<feature type="compositionally biased region" description="Polar residues" evidence="1">
    <location>
        <begin position="63"/>
        <end position="75"/>
    </location>
</feature>
<accession>A0A1X7S6Y7</accession>
<feature type="compositionally biased region" description="Acidic residues" evidence="1">
    <location>
        <begin position="409"/>
        <end position="422"/>
    </location>
</feature>
<dbReference type="AlphaFoldDB" id="A0A1X7S6Y7"/>
<evidence type="ECO:0000313" key="3">
    <source>
        <dbReference type="Proteomes" id="UP000215127"/>
    </source>
</evidence>
<feature type="region of interest" description="Disordered" evidence="1">
    <location>
        <begin position="22"/>
        <end position="75"/>
    </location>
</feature>
<feature type="compositionally biased region" description="Basic and acidic residues" evidence="1">
    <location>
        <begin position="51"/>
        <end position="62"/>
    </location>
</feature>
<feature type="compositionally biased region" description="Low complexity" evidence="1">
    <location>
        <begin position="263"/>
        <end position="290"/>
    </location>
</feature>
<dbReference type="EMBL" id="LT853702">
    <property type="protein sequence ID" value="SMQ55171.1"/>
    <property type="molecule type" value="Genomic_DNA"/>
</dbReference>
<organism evidence="2 3">
    <name type="scientific">Zymoseptoria tritici (strain ST99CH_3D7)</name>
    <dbReference type="NCBI Taxonomy" id="1276538"/>
    <lineage>
        <taxon>Eukaryota</taxon>
        <taxon>Fungi</taxon>
        <taxon>Dikarya</taxon>
        <taxon>Ascomycota</taxon>
        <taxon>Pezizomycotina</taxon>
        <taxon>Dothideomycetes</taxon>
        <taxon>Dothideomycetidae</taxon>
        <taxon>Mycosphaerellales</taxon>
        <taxon>Mycosphaerellaceae</taxon>
        <taxon>Zymoseptoria</taxon>
    </lineage>
</organism>
<feature type="region of interest" description="Disordered" evidence="1">
    <location>
        <begin position="405"/>
        <end position="482"/>
    </location>
</feature>
<protein>
    <submittedName>
        <fullName evidence="2">Uncharacterized protein</fullName>
    </submittedName>
</protein>
<evidence type="ECO:0000256" key="1">
    <source>
        <dbReference type="SAM" id="MobiDB-lite"/>
    </source>
</evidence>
<feature type="compositionally biased region" description="Polar residues" evidence="1">
    <location>
        <begin position="33"/>
        <end position="50"/>
    </location>
</feature>
<feature type="compositionally biased region" description="Low complexity" evidence="1">
    <location>
        <begin position="195"/>
        <end position="217"/>
    </location>
</feature>
<feature type="region of interest" description="Disordered" evidence="1">
    <location>
        <begin position="90"/>
        <end position="290"/>
    </location>
</feature>
<sequence length="482" mass="51970">MASSKVTSNDLNVNTVITDMADGPNMAAHVRADNTSGDSNQKSNAADTTGENDKTVNSDVHKGTTNTTAIMSNGSNVAIHQPGSLRIHINTSSIDGTTNTNGNTVDNTGANTPSPHDSPRSHSTTTTPANSGHTHEFVVPSSSRTVPTTSPSYGPSPTGIHPNGASSIRTPPGTTYVPPLSNRQNSKASIHRRTPSTPTPVVASSSRSPLQTRSSSTNAYPSRAQIAQQEKGNTPARELAPNPHRTRGQAKQEARREEEAAAEENAVQQADVQQAAAEENAVQQADVQQADVQQADVEQAIVQHTDVDETEADEIDPTWTEQQHEEVCEGGWRLLCCFHVVPAIFEPTGEVYEQQQRAGLLYPEVRLRYYARVERIRQAMLSELSTLTGMHQRRQDRLVWDGQRTEEGYLNDESADEAEMVMEEQPRPKQREAPVLMPPKAKRQKATAKPKSKATAKPQGKATAESSSKTTGKGKGKAAVGG</sequence>
<feature type="compositionally biased region" description="Basic and acidic residues" evidence="1">
    <location>
        <begin position="250"/>
        <end position="259"/>
    </location>
</feature>
<name>A0A1X7S6Y7_ZYMT9</name>
<feature type="compositionally biased region" description="Basic residues" evidence="1">
    <location>
        <begin position="440"/>
        <end position="454"/>
    </location>
</feature>
<keyword evidence="3" id="KW-1185">Reference proteome</keyword>
<feature type="compositionally biased region" description="Low complexity" evidence="1">
    <location>
        <begin position="90"/>
        <end position="112"/>
    </location>
</feature>
<feature type="compositionally biased region" description="Low complexity" evidence="1">
    <location>
        <begin position="455"/>
        <end position="471"/>
    </location>
</feature>
<proteinExistence type="predicted"/>
<gene>
    <name evidence="2" type="ORF">ZT3D7_G10326</name>
</gene>
<feature type="compositionally biased region" description="Polar residues" evidence="1">
    <location>
        <begin position="164"/>
        <end position="173"/>
    </location>
</feature>
<reference evidence="2 3" key="1">
    <citation type="submission" date="2016-06" db="EMBL/GenBank/DDBJ databases">
        <authorList>
            <person name="Kjaerup R.B."/>
            <person name="Dalgaard T.S."/>
            <person name="Juul-Madsen H.R."/>
        </authorList>
    </citation>
    <scope>NUCLEOTIDE SEQUENCE [LARGE SCALE GENOMIC DNA]</scope>
</reference>
<feature type="compositionally biased region" description="Polar residues" evidence="1">
    <location>
        <begin position="121"/>
        <end position="132"/>
    </location>
</feature>
<feature type="compositionally biased region" description="Low complexity" evidence="1">
    <location>
        <begin position="138"/>
        <end position="158"/>
    </location>
</feature>